<dbReference type="EMBL" id="BPLR01003562">
    <property type="protein sequence ID" value="GIX86037.1"/>
    <property type="molecule type" value="Genomic_DNA"/>
</dbReference>
<dbReference type="AlphaFoldDB" id="A0AAV4NSD6"/>
<proteinExistence type="predicted"/>
<evidence type="ECO:0000313" key="2">
    <source>
        <dbReference type="Proteomes" id="UP001054945"/>
    </source>
</evidence>
<organism evidence="1 2">
    <name type="scientific">Caerostris extrusa</name>
    <name type="common">Bark spider</name>
    <name type="synonym">Caerostris bankana</name>
    <dbReference type="NCBI Taxonomy" id="172846"/>
    <lineage>
        <taxon>Eukaryota</taxon>
        <taxon>Metazoa</taxon>
        <taxon>Ecdysozoa</taxon>
        <taxon>Arthropoda</taxon>
        <taxon>Chelicerata</taxon>
        <taxon>Arachnida</taxon>
        <taxon>Araneae</taxon>
        <taxon>Araneomorphae</taxon>
        <taxon>Entelegynae</taxon>
        <taxon>Araneoidea</taxon>
        <taxon>Araneidae</taxon>
        <taxon>Caerostris</taxon>
    </lineage>
</organism>
<sequence length="85" mass="9267">METFPRCSISVCGEDLFLERLLRVKMSPYLFPPLPPCGHSLNGRALTGQLIDCLCGACHLRARITFSLSLPPSGSHLIDPLICGI</sequence>
<accession>A0AAV4NSD6</accession>
<name>A0AAV4NSD6_CAEEX</name>
<gene>
    <name evidence="1" type="ORF">CEXT_327611</name>
</gene>
<reference evidence="1 2" key="1">
    <citation type="submission" date="2021-06" db="EMBL/GenBank/DDBJ databases">
        <title>Caerostris extrusa draft genome.</title>
        <authorList>
            <person name="Kono N."/>
            <person name="Arakawa K."/>
        </authorList>
    </citation>
    <scope>NUCLEOTIDE SEQUENCE [LARGE SCALE GENOMIC DNA]</scope>
</reference>
<keyword evidence="2" id="KW-1185">Reference proteome</keyword>
<protein>
    <submittedName>
        <fullName evidence="1">Uncharacterized protein</fullName>
    </submittedName>
</protein>
<comment type="caution">
    <text evidence="1">The sequence shown here is derived from an EMBL/GenBank/DDBJ whole genome shotgun (WGS) entry which is preliminary data.</text>
</comment>
<dbReference type="Proteomes" id="UP001054945">
    <property type="component" value="Unassembled WGS sequence"/>
</dbReference>
<evidence type="ECO:0000313" key="1">
    <source>
        <dbReference type="EMBL" id="GIX86037.1"/>
    </source>
</evidence>